<name>A0A9Q3BBY6_9BASI</name>
<dbReference type="GO" id="GO:0015074">
    <property type="term" value="P:DNA integration"/>
    <property type="evidence" value="ECO:0007669"/>
    <property type="project" value="UniProtKB-KW"/>
</dbReference>
<dbReference type="GO" id="GO:0006310">
    <property type="term" value="P:DNA recombination"/>
    <property type="evidence" value="ECO:0007669"/>
    <property type="project" value="UniProtKB-KW"/>
</dbReference>
<keyword evidence="11" id="KW-0808">Transferase</keyword>
<protein>
    <recommendedName>
        <fullName evidence="17">Integrase catalytic domain-containing protein</fullName>
    </recommendedName>
</protein>
<keyword evidence="11" id="KW-0239">DNA-directed DNA polymerase</keyword>
<evidence type="ECO:0000313" key="18">
    <source>
        <dbReference type="EMBL" id="MBW0462470.1"/>
    </source>
</evidence>
<dbReference type="GO" id="GO:0046872">
    <property type="term" value="F:metal ion binding"/>
    <property type="evidence" value="ECO:0007669"/>
    <property type="project" value="UniProtKB-KW"/>
</dbReference>
<keyword evidence="2" id="KW-0548">Nucleotidyltransferase</keyword>
<feature type="domain" description="Integrase catalytic" evidence="17">
    <location>
        <begin position="19"/>
        <end position="196"/>
    </location>
</feature>
<dbReference type="Pfam" id="PF00665">
    <property type="entry name" value="rve"/>
    <property type="match status" value="1"/>
</dbReference>
<proteinExistence type="predicted"/>
<dbReference type="Pfam" id="PF07727">
    <property type="entry name" value="RVT_2"/>
    <property type="match status" value="1"/>
</dbReference>
<dbReference type="InterPro" id="IPR012337">
    <property type="entry name" value="RNaseH-like_sf"/>
</dbReference>
<evidence type="ECO:0000256" key="1">
    <source>
        <dbReference type="ARBA" id="ARBA00022578"/>
    </source>
</evidence>
<evidence type="ECO:0000256" key="15">
    <source>
        <dbReference type="ARBA" id="ARBA00049244"/>
    </source>
</evidence>
<dbReference type="GO" id="GO:0005634">
    <property type="term" value="C:nucleus"/>
    <property type="evidence" value="ECO:0007669"/>
    <property type="project" value="UniProtKB-ARBA"/>
</dbReference>
<evidence type="ECO:0000256" key="7">
    <source>
        <dbReference type="ARBA" id="ARBA00022842"/>
    </source>
</evidence>
<keyword evidence="7" id="KW-0460">Magnesium</keyword>
<dbReference type="InterPro" id="IPR013103">
    <property type="entry name" value="RVT_2"/>
</dbReference>
<evidence type="ECO:0000256" key="9">
    <source>
        <dbReference type="ARBA" id="ARBA00022908"/>
    </source>
</evidence>
<dbReference type="OrthoDB" id="2742630at2759"/>
<evidence type="ECO:0000256" key="12">
    <source>
        <dbReference type="ARBA" id="ARBA00023172"/>
    </source>
</evidence>
<evidence type="ECO:0000256" key="11">
    <source>
        <dbReference type="ARBA" id="ARBA00022932"/>
    </source>
</evidence>
<dbReference type="SUPFAM" id="SSF53098">
    <property type="entry name" value="Ribonuclease H-like"/>
    <property type="match status" value="1"/>
</dbReference>
<evidence type="ECO:0000256" key="16">
    <source>
        <dbReference type="SAM" id="MobiDB-lite"/>
    </source>
</evidence>
<dbReference type="Pfam" id="PF25597">
    <property type="entry name" value="SH3_retrovirus"/>
    <property type="match status" value="1"/>
</dbReference>
<dbReference type="PROSITE" id="PS50994">
    <property type="entry name" value="INTEGRASE"/>
    <property type="match status" value="1"/>
</dbReference>
<dbReference type="Gene3D" id="3.30.420.10">
    <property type="entry name" value="Ribonuclease H-like superfamily/Ribonuclease H"/>
    <property type="match status" value="1"/>
</dbReference>
<evidence type="ECO:0000313" key="19">
    <source>
        <dbReference type="Proteomes" id="UP000765509"/>
    </source>
</evidence>
<feature type="region of interest" description="Disordered" evidence="16">
    <location>
        <begin position="298"/>
        <end position="344"/>
    </location>
</feature>
<dbReference type="AlphaFoldDB" id="A0A9Q3BBY6"/>
<accession>A0A9Q3BBY6</accession>
<dbReference type="SUPFAM" id="SSF56672">
    <property type="entry name" value="DNA/RNA polymerases"/>
    <property type="match status" value="1"/>
</dbReference>
<evidence type="ECO:0000259" key="17">
    <source>
        <dbReference type="PROSITE" id="PS50994"/>
    </source>
</evidence>
<dbReference type="InterPro" id="IPR036397">
    <property type="entry name" value="RNaseH_sf"/>
</dbReference>
<comment type="catalytic activity">
    <reaction evidence="15">
        <text>DNA(n) + a 2'-deoxyribonucleoside 5'-triphosphate = DNA(n+1) + diphosphate</text>
        <dbReference type="Rhea" id="RHEA:22508"/>
        <dbReference type="Rhea" id="RHEA-COMP:17339"/>
        <dbReference type="Rhea" id="RHEA-COMP:17340"/>
        <dbReference type="ChEBI" id="CHEBI:33019"/>
        <dbReference type="ChEBI" id="CHEBI:61560"/>
        <dbReference type="ChEBI" id="CHEBI:173112"/>
        <dbReference type="EC" id="2.7.7.7"/>
    </reaction>
</comment>
<organism evidence="18 19">
    <name type="scientific">Austropuccinia psidii MF-1</name>
    <dbReference type="NCBI Taxonomy" id="1389203"/>
    <lineage>
        <taxon>Eukaryota</taxon>
        <taxon>Fungi</taxon>
        <taxon>Dikarya</taxon>
        <taxon>Basidiomycota</taxon>
        <taxon>Pucciniomycotina</taxon>
        <taxon>Pucciniomycetes</taxon>
        <taxon>Pucciniales</taxon>
        <taxon>Sphaerophragmiaceae</taxon>
        <taxon>Austropuccinia</taxon>
    </lineage>
</organism>
<keyword evidence="8" id="KW-0694">RNA-binding</keyword>
<evidence type="ECO:0000256" key="13">
    <source>
        <dbReference type="ARBA" id="ARBA00023268"/>
    </source>
</evidence>
<dbReference type="GO" id="GO:0004519">
    <property type="term" value="F:endonuclease activity"/>
    <property type="evidence" value="ECO:0007669"/>
    <property type="project" value="UniProtKB-KW"/>
</dbReference>
<comment type="catalytic activity">
    <reaction evidence="14">
        <text>DNA(n) + a 2'-deoxyribonucleoside 5'-triphosphate = DNA(n+1) + diphosphate</text>
        <dbReference type="Rhea" id="RHEA:22508"/>
        <dbReference type="Rhea" id="RHEA-COMP:17339"/>
        <dbReference type="Rhea" id="RHEA-COMP:17340"/>
        <dbReference type="ChEBI" id="CHEBI:33019"/>
        <dbReference type="ChEBI" id="CHEBI:61560"/>
        <dbReference type="ChEBI" id="CHEBI:173112"/>
        <dbReference type="EC" id="2.7.7.49"/>
    </reaction>
</comment>
<dbReference type="InterPro" id="IPR001584">
    <property type="entry name" value="Integrase_cat-core"/>
</dbReference>
<dbReference type="GO" id="GO:0003723">
    <property type="term" value="F:RNA binding"/>
    <property type="evidence" value="ECO:0007669"/>
    <property type="project" value="UniProtKB-KW"/>
</dbReference>
<dbReference type="GO" id="GO:0032196">
    <property type="term" value="P:transposition"/>
    <property type="evidence" value="ECO:0007669"/>
    <property type="project" value="UniProtKB-KW"/>
</dbReference>
<dbReference type="GO" id="GO:0003964">
    <property type="term" value="F:RNA-directed DNA polymerase activity"/>
    <property type="evidence" value="ECO:0007669"/>
    <property type="project" value="UniProtKB-KW"/>
</dbReference>
<dbReference type="GO" id="GO:0003887">
    <property type="term" value="F:DNA-directed DNA polymerase activity"/>
    <property type="evidence" value="ECO:0007669"/>
    <property type="project" value="UniProtKB-KW"/>
</dbReference>
<evidence type="ECO:0000256" key="6">
    <source>
        <dbReference type="ARBA" id="ARBA00022801"/>
    </source>
</evidence>
<sequence length="832" mass="93992">MGLPSLEQDHCDVCAKGKMTLKPFKSHFDKVEKSLDCLHLDLVGPISPPSVSGHCYFLTVVDQYTSFKFVKFLKNKLDALHEFMVIKNLVENVQDRKIKKIISDRGGEFVNAEFQKLANENGFIHVTSPPNTPQLNGFAERADRTILEKARCLLLGANLPNQYWAEAVSHATFLTNLIPTPSRNNLLPFHLWTGNAPKVKRIRTFGCKVVFAIPREKRPWKLAPTGDIGILLGLDYDSPAYRVLKLQDNKVFITRHVIFFEKNFPSPSNTSKPKSDELFFSDERYHSDDEEEYFECQEHPEIAHNPTEETTCPTDEGESIKSSSERSSESTTLQPGKRISVMGPQHPTLISSRIEKENILPCSRRPKALMTLSSSKDPSTYKQALQSPNKDLWLLAIDKELKTMEDLNVWEVVPITAETKLIGTTWVFKTKRNAKNEVLEHKARLCAQGFSQTPGIDFLKTLAPTGRLNSLRTLISFAASKNLSFEQLDIKSAFLNAPIDEEVYLAIPNGLKHDKRVSCLRLKKEIYGLRQAPRAWYIRLSSCLETVGFKAAISDPCVFHCSSHSPIWLFIHVDDIGVFGKDLTKFKQEIEQEFNTKLLGQAELMLGIKIYQNSDHIGLSQEHYVNSLLELYGMSDCRSVATPLIPNEHLETPSQEEAMEFKKLNTNYRSAIGSLSYISTATRPDISYAVSSLSQFLEKPGIRQWNAFMHVLRYLKGTANVGVTYKKNIEEQAITYSDADWGNCRVTRRSVSGHLILLNKGLVIWKTKKQPTVSLSSAEAEYKALCNLASEVLWFQQFCNEIGLTSKPQSMRVYEDNQGCIDTANSDCNANS</sequence>
<evidence type="ECO:0000256" key="2">
    <source>
        <dbReference type="ARBA" id="ARBA00022695"/>
    </source>
</evidence>
<keyword evidence="3" id="KW-0540">Nuclease</keyword>
<keyword evidence="9" id="KW-0229">DNA integration</keyword>
<keyword evidence="19" id="KW-1185">Reference proteome</keyword>
<comment type="caution">
    <text evidence="18">The sequence shown here is derived from an EMBL/GenBank/DDBJ whole genome shotgun (WGS) entry which is preliminary data.</text>
</comment>
<evidence type="ECO:0000256" key="8">
    <source>
        <dbReference type="ARBA" id="ARBA00022884"/>
    </source>
</evidence>
<evidence type="ECO:0000256" key="5">
    <source>
        <dbReference type="ARBA" id="ARBA00022759"/>
    </source>
</evidence>
<keyword evidence="10" id="KW-0695">RNA-directed DNA polymerase</keyword>
<keyword evidence="13" id="KW-0511">Multifunctional enzyme</keyword>
<dbReference type="InterPro" id="IPR039537">
    <property type="entry name" value="Retrotran_Ty1/copia-like"/>
</dbReference>
<evidence type="ECO:0000256" key="10">
    <source>
        <dbReference type="ARBA" id="ARBA00022918"/>
    </source>
</evidence>
<evidence type="ECO:0000256" key="4">
    <source>
        <dbReference type="ARBA" id="ARBA00022723"/>
    </source>
</evidence>
<evidence type="ECO:0000256" key="3">
    <source>
        <dbReference type="ARBA" id="ARBA00022722"/>
    </source>
</evidence>
<keyword evidence="12" id="KW-0233">DNA recombination</keyword>
<dbReference type="InterPro" id="IPR043502">
    <property type="entry name" value="DNA/RNA_pol_sf"/>
</dbReference>
<evidence type="ECO:0000256" key="14">
    <source>
        <dbReference type="ARBA" id="ARBA00048173"/>
    </source>
</evidence>
<dbReference type="PANTHER" id="PTHR42648">
    <property type="entry name" value="TRANSPOSASE, PUTATIVE-RELATED"/>
    <property type="match status" value="1"/>
</dbReference>
<keyword evidence="5" id="KW-0255">Endonuclease</keyword>
<dbReference type="EMBL" id="AVOT02000356">
    <property type="protein sequence ID" value="MBW0462470.1"/>
    <property type="molecule type" value="Genomic_DNA"/>
</dbReference>
<keyword evidence="6" id="KW-0378">Hydrolase</keyword>
<dbReference type="PANTHER" id="PTHR42648:SF11">
    <property type="entry name" value="TRANSPOSON TY4-P GAG-POL POLYPROTEIN"/>
    <property type="match status" value="1"/>
</dbReference>
<gene>
    <name evidence="18" type="ORF">O181_002185</name>
</gene>
<dbReference type="CDD" id="cd09272">
    <property type="entry name" value="RNase_HI_RT_Ty1"/>
    <property type="match status" value="1"/>
</dbReference>
<dbReference type="GO" id="GO:0016787">
    <property type="term" value="F:hydrolase activity"/>
    <property type="evidence" value="ECO:0007669"/>
    <property type="project" value="UniProtKB-KW"/>
</dbReference>
<dbReference type="Proteomes" id="UP000765509">
    <property type="component" value="Unassembled WGS sequence"/>
</dbReference>
<keyword evidence="1" id="KW-0815">Transposition</keyword>
<reference evidence="18" key="1">
    <citation type="submission" date="2021-03" db="EMBL/GenBank/DDBJ databases">
        <title>Draft genome sequence of rust myrtle Austropuccinia psidii MF-1, a brazilian biotype.</title>
        <authorList>
            <person name="Quecine M.C."/>
            <person name="Pachon D.M.R."/>
            <person name="Bonatelli M.L."/>
            <person name="Correr F.H."/>
            <person name="Franceschini L.M."/>
            <person name="Leite T.F."/>
            <person name="Margarido G.R.A."/>
            <person name="Almeida C.A."/>
            <person name="Ferrarezi J.A."/>
            <person name="Labate C.A."/>
        </authorList>
    </citation>
    <scope>NUCLEOTIDE SEQUENCE</scope>
    <source>
        <strain evidence="18">MF-1</strain>
    </source>
</reference>
<keyword evidence="4" id="KW-0479">Metal-binding</keyword>
<dbReference type="InterPro" id="IPR057670">
    <property type="entry name" value="SH3_retrovirus"/>
</dbReference>